<evidence type="ECO:0000313" key="3">
    <source>
        <dbReference type="Proteomes" id="UP000485058"/>
    </source>
</evidence>
<sequence>MGWSKCQVLQKVLSAAAGRVPLYLMVGGLLTHLKDGFPVVSRVLYEAQLQCIDQGIPLQPLHCIEMYPMPKVREKRRGLAGSNSCTSAAEQNSSQASSVLDDGGDEVLEGRGGRGGGLSPSPRGQQAEDGQAEELSPDIGDTSSKGADVFELLLP</sequence>
<dbReference type="AlphaFoldDB" id="A0A6A0A2R2"/>
<reference evidence="2 3" key="1">
    <citation type="submission" date="2020-02" db="EMBL/GenBank/DDBJ databases">
        <title>Draft genome sequence of Haematococcus lacustris strain NIES-144.</title>
        <authorList>
            <person name="Morimoto D."/>
            <person name="Nakagawa S."/>
            <person name="Yoshida T."/>
            <person name="Sawayama S."/>
        </authorList>
    </citation>
    <scope>NUCLEOTIDE SEQUENCE [LARGE SCALE GENOMIC DNA]</scope>
    <source>
        <strain evidence="2 3">NIES-144</strain>
    </source>
</reference>
<protein>
    <submittedName>
        <fullName evidence="2">Uncharacterized protein</fullName>
    </submittedName>
</protein>
<feature type="region of interest" description="Disordered" evidence="1">
    <location>
        <begin position="75"/>
        <end position="155"/>
    </location>
</feature>
<accession>A0A6A0A2R2</accession>
<evidence type="ECO:0000256" key="1">
    <source>
        <dbReference type="SAM" id="MobiDB-lite"/>
    </source>
</evidence>
<comment type="caution">
    <text evidence="2">The sequence shown here is derived from an EMBL/GenBank/DDBJ whole genome shotgun (WGS) entry which is preliminary data.</text>
</comment>
<keyword evidence="3" id="KW-1185">Reference proteome</keyword>
<gene>
    <name evidence="2" type="ORF">HaLaN_21454</name>
</gene>
<name>A0A6A0A2R2_HAELA</name>
<organism evidence="2 3">
    <name type="scientific">Haematococcus lacustris</name>
    <name type="common">Green alga</name>
    <name type="synonym">Haematococcus pluvialis</name>
    <dbReference type="NCBI Taxonomy" id="44745"/>
    <lineage>
        <taxon>Eukaryota</taxon>
        <taxon>Viridiplantae</taxon>
        <taxon>Chlorophyta</taxon>
        <taxon>core chlorophytes</taxon>
        <taxon>Chlorophyceae</taxon>
        <taxon>CS clade</taxon>
        <taxon>Chlamydomonadales</taxon>
        <taxon>Haematococcaceae</taxon>
        <taxon>Haematococcus</taxon>
    </lineage>
</organism>
<feature type="compositionally biased region" description="Low complexity" evidence="1">
    <location>
        <begin position="87"/>
        <end position="101"/>
    </location>
</feature>
<proteinExistence type="predicted"/>
<dbReference type="EMBL" id="BLLF01002361">
    <property type="protein sequence ID" value="GFH23782.1"/>
    <property type="molecule type" value="Genomic_DNA"/>
</dbReference>
<evidence type="ECO:0000313" key="2">
    <source>
        <dbReference type="EMBL" id="GFH23782.1"/>
    </source>
</evidence>
<dbReference type="Proteomes" id="UP000485058">
    <property type="component" value="Unassembled WGS sequence"/>
</dbReference>